<evidence type="ECO:0000313" key="2">
    <source>
        <dbReference type="Proteomes" id="UP000243376"/>
    </source>
</evidence>
<proteinExistence type="predicted"/>
<dbReference type="InterPro" id="IPR031009">
    <property type="entry name" value="Tcm_partner"/>
</dbReference>
<dbReference type="AlphaFoldDB" id="A0A2J6XAA6"/>
<dbReference type="EMBL" id="PNIQ01000242">
    <property type="protein sequence ID" value="PMP84477.1"/>
    <property type="molecule type" value="Genomic_DNA"/>
</dbReference>
<protein>
    <recommendedName>
        <fullName evidence="3">Three-Cys-motif partner protein TcmP</fullName>
    </recommendedName>
</protein>
<evidence type="ECO:0008006" key="3">
    <source>
        <dbReference type="Google" id="ProtNLM"/>
    </source>
</evidence>
<evidence type="ECO:0000313" key="1">
    <source>
        <dbReference type="EMBL" id="PMP84477.1"/>
    </source>
</evidence>
<reference evidence="1 2" key="1">
    <citation type="submission" date="2018-01" db="EMBL/GenBank/DDBJ databases">
        <title>Metagenomic assembled genomes from two thermal pools in the Uzon Caldera, Kamchatka, Russia.</title>
        <authorList>
            <person name="Wilkins L."/>
            <person name="Ettinger C."/>
        </authorList>
    </citation>
    <scope>NUCLEOTIDE SEQUENCE [LARGE SCALE GENOMIC DNA]</scope>
    <source>
        <strain evidence="1">ZAV-02</strain>
    </source>
</reference>
<dbReference type="Proteomes" id="UP000243376">
    <property type="component" value="Unassembled WGS sequence"/>
</dbReference>
<sequence>MTLPHNFGGPWTQKKLEALRKYLQAYIQIFTKNEKAKYFTTVYVDAFAGIGYRTITDKDEQSLFKDLQEEDNQQFLKGSARIALELDPPFQRYVFIEKDPHHVTELQRQCAHFPDRNLKILPGDAGKILPQWIEQTDWRKTRAVVFLDPYGMQVEWSLIEAIASTQAIDLWLLFPLGMAVNRLLTRDRPPPREWQQKLDRFFGTSDWFERFYKVQFDLFGDAHVSKQVSWREISEFFNERLQGLFPAVAKPRVLANSLGNPLYLLCFAAGNQKGGRIALKIANHILEHLN</sequence>
<gene>
    <name evidence="1" type="ORF">C0184_03645</name>
</gene>
<dbReference type="SUPFAM" id="SSF53335">
    <property type="entry name" value="S-adenosyl-L-methionine-dependent methyltransferases"/>
    <property type="match status" value="1"/>
</dbReference>
<dbReference type="NCBIfam" id="TIGR04474">
    <property type="entry name" value="tcm_partner"/>
    <property type="match status" value="1"/>
</dbReference>
<organism evidence="1 2">
    <name type="scientific">Chloroflexus aggregans</name>
    <dbReference type="NCBI Taxonomy" id="152260"/>
    <lineage>
        <taxon>Bacteria</taxon>
        <taxon>Bacillati</taxon>
        <taxon>Chloroflexota</taxon>
        <taxon>Chloroflexia</taxon>
        <taxon>Chloroflexales</taxon>
        <taxon>Chloroflexineae</taxon>
        <taxon>Chloroflexaceae</taxon>
        <taxon>Chloroflexus</taxon>
    </lineage>
</organism>
<name>A0A2J6XAA6_9CHLR</name>
<dbReference type="InterPro" id="IPR029063">
    <property type="entry name" value="SAM-dependent_MTases_sf"/>
</dbReference>
<comment type="caution">
    <text evidence="1">The sequence shown here is derived from an EMBL/GenBank/DDBJ whole genome shotgun (WGS) entry which is preliminary data.</text>
</comment>
<dbReference type="Gene3D" id="3.40.50.150">
    <property type="entry name" value="Vaccinia Virus protein VP39"/>
    <property type="match status" value="1"/>
</dbReference>
<accession>A0A2J6XAA6</accession>